<feature type="transmembrane region" description="Helical" evidence="1">
    <location>
        <begin position="183"/>
        <end position="207"/>
    </location>
</feature>
<keyword evidence="1" id="KW-1133">Transmembrane helix</keyword>
<gene>
    <name evidence="2" type="ORF">G5S32_16205</name>
</gene>
<dbReference type="Pfam" id="PF06055">
    <property type="entry name" value="ExoD"/>
    <property type="match status" value="1"/>
</dbReference>
<name>A0A6G7CQU0_9VIBR</name>
<organism evidence="2 3">
    <name type="scientific">Vibrio ziniensis</name>
    <dbReference type="NCBI Taxonomy" id="2711221"/>
    <lineage>
        <taxon>Bacteria</taxon>
        <taxon>Pseudomonadati</taxon>
        <taxon>Pseudomonadota</taxon>
        <taxon>Gammaproteobacteria</taxon>
        <taxon>Vibrionales</taxon>
        <taxon>Vibrionaceae</taxon>
        <taxon>Vibrio</taxon>
    </lineage>
</organism>
<protein>
    <submittedName>
        <fullName evidence="2">Exopolysaccharide biosynthesis protein</fullName>
    </submittedName>
</protein>
<keyword evidence="3" id="KW-1185">Reference proteome</keyword>
<dbReference type="InterPro" id="IPR010331">
    <property type="entry name" value="ExoD"/>
</dbReference>
<feature type="transmembrane region" description="Helical" evidence="1">
    <location>
        <begin position="56"/>
        <end position="79"/>
    </location>
</feature>
<evidence type="ECO:0000313" key="3">
    <source>
        <dbReference type="Proteomes" id="UP000503003"/>
    </source>
</evidence>
<evidence type="ECO:0000256" key="1">
    <source>
        <dbReference type="SAM" id="Phobius"/>
    </source>
</evidence>
<keyword evidence="1" id="KW-0812">Transmembrane</keyword>
<dbReference type="AlphaFoldDB" id="A0A6G7CQU0"/>
<dbReference type="PANTHER" id="PTHR41795">
    <property type="entry name" value="EXOPOLYSACCHARIDE SYNTHESIS PROTEIN"/>
    <property type="match status" value="1"/>
</dbReference>
<dbReference type="Proteomes" id="UP000503003">
    <property type="component" value="Chromosome 2"/>
</dbReference>
<evidence type="ECO:0000313" key="2">
    <source>
        <dbReference type="EMBL" id="QIH44521.1"/>
    </source>
</evidence>
<keyword evidence="1" id="KW-0472">Membrane</keyword>
<dbReference type="PANTHER" id="PTHR41795:SF1">
    <property type="entry name" value="EXOPOLYSACCHARIDE SYNTHESIS PROTEIN"/>
    <property type="match status" value="1"/>
</dbReference>
<sequence length="214" mass="24268">MSLSNRYFVPCLCRYLDNLDNLLEKTSQFLINTLKSHPEQYLTIGELLELLRRRSYGALLIMLSLAGLIPGISFFAAVADFLLGLQIALGFHAPKLPNIIQKQRIHRDKTLKFTEEVMPWLVRVEEYVKPRWEPLSRVNPRRVVGAIICVLAFIAILPLPFINFLPNIAIICLALGIIERDGLCLIIGCGFALVAMWISHIMVRVAWNSLMLAL</sequence>
<accession>A0A6G7CQU0</accession>
<dbReference type="PIRSF" id="PIRSF033239">
    <property type="entry name" value="ExoD"/>
    <property type="match status" value="1"/>
</dbReference>
<dbReference type="EMBL" id="CP049332">
    <property type="protein sequence ID" value="QIH44521.1"/>
    <property type="molecule type" value="Genomic_DNA"/>
</dbReference>
<feature type="transmembrane region" description="Helical" evidence="1">
    <location>
        <begin position="143"/>
        <end position="176"/>
    </location>
</feature>
<proteinExistence type="predicted"/>
<reference evidence="2 3" key="1">
    <citation type="submission" date="2020-02" db="EMBL/GenBank/DDBJ databases">
        <title>A complete genome of a marine bacterium Vibrio sp. ZWAL4003 isolated from the mangrove sediment with the ability to degrade polysaccharides.</title>
        <authorList>
            <person name="Wu J."/>
            <person name="Qu W."/>
            <person name="Zeng R."/>
        </authorList>
    </citation>
    <scope>NUCLEOTIDE SEQUENCE [LARGE SCALE GENOMIC DNA]</scope>
    <source>
        <strain evidence="2 3">ZWAL4003</strain>
    </source>
</reference>
<dbReference type="KEGG" id="vzi:G5S32_16205"/>